<keyword evidence="3" id="KW-1185">Reference proteome</keyword>
<accession>A0A1C7MBY2</accession>
<gene>
    <name evidence="2" type="ORF">A0H81_06463</name>
</gene>
<feature type="compositionally biased region" description="Polar residues" evidence="1">
    <location>
        <begin position="1"/>
        <end position="11"/>
    </location>
</feature>
<feature type="compositionally biased region" description="Acidic residues" evidence="1">
    <location>
        <begin position="416"/>
        <end position="427"/>
    </location>
</feature>
<proteinExistence type="predicted"/>
<feature type="compositionally biased region" description="Low complexity" evidence="1">
    <location>
        <begin position="31"/>
        <end position="42"/>
    </location>
</feature>
<organism evidence="2 3">
    <name type="scientific">Grifola frondosa</name>
    <name type="common">Maitake</name>
    <name type="synonym">Polyporus frondosus</name>
    <dbReference type="NCBI Taxonomy" id="5627"/>
    <lineage>
        <taxon>Eukaryota</taxon>
        <taxon>Fungi</taxon>
        <taxon>Dikarya</taxon>
        <taxon>Basidiomycota</taxon>
        <taxon>Agaricomycotina</taxon>
        <taxon>Agaricomycetes</taxon>
        <taxon>Polyporales</taxon>
        <taxon>Grifolaceae</taxon>
        <taxon>Grifola</taxon>
    </lineage>
</organism>
<protein>
    <submittedName>
        <fullName evidence="2">Uncharacterized protein</fullName>
    </submittedName>
</protein>
<comment type="caution">
    <text evidence="2">The sequence shown here is derived from an EMBL/GenBank/DDBJ whole genome shotgun (WGS) entry which is preliminary data.</text>
</comment>
<evidence type="ECO:0000313" key="2">
    <source>
        <dbReference type="EMBL" id="OBZ74117.1"/>
    </source>
</evidence>
<feature type="compositionally biased region" description="Low complexity" evidence="1">
    <location>
        <begin position="443"/>
        <end position="460"/>
    </location>
</feature>
<sequence length="460" mass="49367">MSQSPSLTPYATHSEVIDIDASIEKQEVRASTSSSEHPVSTSLHQSREILSAMMKPHSKRKSELTKSSAHEDGRPGKERKRLRVAGTISTVVKSNRNAKTHHAVVSASVPAAISASQSAATDSHQERAAPGTVASFFSATRQTAASSRKTFDMLPPLNISGLTRSQHIFSIMTGINARSLSISTSEEFFIFMNLHLDQQWMSFNMTPRKWVIATNDYNARLEMHNRSHGHSTVYKTPRALMEKLGSVEPDVLSRIADGRFTSQEPHLLALQEVDVAGSGRLAAQSLYCSDGVRQKPAKVQRTTGGTTETFVEELPDWPQPAGIFANGTHFNPAAFLSTVSDMYAALVTEKGTGGDRLMEYLAFADMLQKRVLIEPGLVLFKLFSSLHLGPISEELVIERNGVRYLCVSALGGADDAAEGGGSDDADNGDSGNNGAEGGGNDGAGNAAEAGASHGGWLNVE</sequence>
<evidence type="ECO:0000313" key="3">
    <source>
        <dbReference type="Proteomes" id="UP000092993"/>
    </source>
</evidence>
<feature type="region of interest" description="Disordered" evidence="1">
    <location>
        <begin position="416"/>
        <end position="460"/>
    </location>
</feature>
<name>A0A1C7MBY2_GRIFR</name>
<feature type="region of interest" description="Disordered" evidence="1">
    <location>
        <begin position="1"/>
        <end position="82"/>
    </location>
</feature>
<feature type="compositionally biased region" description="Basic and acidic residues" evidence="1">
    <location>
        <begin position="61"/>
        <end position="76"/>
    </location>
</feature>
<evidence type="ECO:0000256" key="1">
    <source>
        <dbReference type="SAM" id="MobiDB-lite"/>
    </source>
</evidence>
<dbReference type="OrthoDB" id="2745353at2759"/>
<reference evidence="2 3" key="1">
    <citation type="submission" date="2016-03" db="EMBL/GenBank/DDBJ databases">
        <title>Whole genome sequencing of Grifola frondosa 9006-11.</title>
        <authorList>
            <person name="Min B."/>
            <person name="Park H."/>
            <person name="Kim J.-G."/>
            <person name="Cho H."/>
            <person name="Oh Y.-L."/>
            <person name="Kong W.-S."/>
            <person name="Choi I.-G."/>
        </authorList>
    </citation>
    <scope>NUCLEOTIDE SEQUENCE [LARGE SCALE GENOMIC DNA]</scope>
    <source>
        <strain evidence="2 3">9006-11</strain>
    </source>
</reference>
<dbReference type="EMBL" id="LUGG01000006">
    <property type="protein sequence ID" value="OBZ74117.1"/>
    <property type="molecule type" value="Genomic_DNA"/>
</dbReference>
<dbReference type="AlphaFoldDB" id="A0A1C7MBY2"/>
<dbReference type="Proteomes" id="UP000092993">
    <property type="component" value="Unassembled WGS sequence"/>
</dbReference>